<feature type="transmembrane region" description="Helical" evidence="11">
    <location>
        <begin position="354"/>
        <end position="377"/>
    </location>
</feature>
<dbReference type="GO" id="GO:0034446">
    <property type="term" value="P:substrate adhesion-dependent cell spreading"/>
    <property type="evidence" value="ECO:0007669"/>
    <property type="project" value="TreeGrafter"/>
</dbReference>
<sequence>MFASPALQLILFIAPRVISTDVPFPGPTDSFQELPCNCSGEGVQDPEDCDPATGQCSCLPGYAGLQCEECEEAHFTNGTSGCLPCGCDSFGAEHQFCDSSGACACKTGVYGPKCDECHPGFFRFSSTGCQPCQCNNHTSSCHPQSGGCLDCQGNTHGPKCEECLPNSYRRPGEGSTESCAPCPCSDLTSSGSCHVGESPDPRGNAACDECKAGFSGATCARCADGFHRSGGACAPCECHGNADPRSAPRLCHPDSGRCLSCANHTAGQHCELCAPGYTGDARTHNCTLRARPVPSTTAEARTSPAGPPTSSTIRNSTGAGSTPATRALLTSLGSPTRNSTAAALSVVSWTQFNVILLAVIIAVVVLLMGFVGAVYTYREYRNRKLNAPFWTIELKEDNISFSSYHDSIPNADPSGLLEEEQCPVATNGQLALSASANMYKV</sequence>
<evidence type="ECO:0000256" key="3">
    <source>
        <dbReference type="ARBA" id="ARBA00022729"/>
    </source>
</evidence>
<gene>
    <name evidence="14" type="primary">LOC114773290</name>
</gene>
<proteinExistence type="predicted"/>
<dbReference type="Pfam" id="PF24973">
    <property type="entry name" value="EGF_LMN_ATRN"/>
    <property type="match status" value="2"/>
</dbReference>
<dbReference type="CDD" id="cd00055">
    <property type="entry name" value="EGF_Lam"/>
    <property type="match status" value="4"/>
</dbReference>
<name>A0AAY4BJI5_9TELE</name>
<organism evidence="14 15">
    <name type="scientific">Denticeps clupeoides</name>
    <name type="common">denticle herring</name>
    <dbReference type="NCBI Taxonomy" id="299321"/>
    <lineage>
        <taxon>Eukaryota</taxon>
        <taxon>Metazoa</taxon>
        <taxon>Chordata</taxon>
        <taxon>Craniata</taxon>
        <taxon>Vertebrata</taxon>
        <taxon>Euteleostomi</taxon>
        <taxon>Actinopterygii</taxon>
        <taxon>Neopterygii</taxon>
        <taxon>Teleostei</taxon>
        <taxon>Clupei</taxon>
        <taxon>Clupeiformes</taxon>
        <taxon>Denticipitoidei</taxon>
        <taxon>Denticipitidae</taxon>
        <taxon>Denticeps</taxon>
    </lineage>
</organism>
<comment type="caution">
    <text evidence="9">Lacks conserved residue(s) required for the propagation of feature annotation.</text>
</comment>
<evidence type="ECO:0000256" key="7">
    <source>
        <dbReference type="ARBA" id="ARBA00023180"/>
    </source>
</evidence>
<dbReference type="FunFam" id="2.10.25.10:FF:000094">
    <property type="entry name" value="Laminin subunit alpha-2"/>
    <property type="match status" value="1"/>
</dbReference>
<evidence type="ECO:0000313" key="15">
    <source>
        <dbReference type="Proteomes" id="UP000694580"/>
    </source>
</evidence>
<protein>
    <recommendedName>
        <fullName evidence="13">Laminin EGF-like domain-containing protein</fullName>
    </recommendedName>
</protein>
<dbReference type="GO" id="GO:0009887">
    <property type="term" value="P:animal organ morphogenesis"/>
    <property type="evidence" value="ECO:0007669"/>
    <property type="project" value="TreeGrafter"/>
</dbReference>
<keyword evidence="8 9" id="KW-0424">Laminin EGF-like domain</keyword>
<dbReference type="FunFam" id="2.10.25.10:FF:000188">
    <property type="entry name" value="Laminin subunit gamma 2"/>
    <property type="match status" value="2"/>
</dbReference>
<evidence type="ECO:0000256" key="12">
    <source>
        <dbReference type="SAM" id="SignalP"/>
    </source>
</evidence>
<dbReference type="InterPro" id="IPR002049">
    <property type="entry name" value="LE_dom"/>
</dbReference>
<dbReference type="GO" id="GO:0007411">
    <property type="term" value="P:axon guidance"/>
    <property type="evidence" value="ECO:0007669"/>
    <property type="project" value="TreeGrafter"/>
</dbReference>
<feature type="domain" description="Laminin EGF-like" evidence="13">
    <location>
        <begin position="132"/>
        <end position="181"/>
    </location>
</feature>
<dbReference type="SMART" id="SM00181">
    <property type="entry name" value="EGF"/>
    <property type="match status" value="3"/>
</dbReference>
<feature type="chain" id="PRO_5044320907" description="Laminin EGF-like domain-containing protein" evidence="12">
    <location>
        <begin position="20"/>
        <end position="441"/>
    </location>
</feature>
<dbReference type="GO" id="GO:0009888">
    <property type="term" value="P:tissue development"/>
    <property type="evidence" value="ECO:0007669"/>
    <property type="project" value="TreeGrafter"/>
</dbReference>
<keyword evidence="11" id="KW-0812">Transmembrane</keyword>
<dbReference type="Gene3D" id="2.10.25.10">
    <property type="entry name" value="Laminin"/>
    <property type="match status" value="5"/>
</dbReference>
<dbReference type="GO" id="GO:0005576">
    <property type="term" value="C:extracellular region"/>
    <property type="evidence" value="ECO:0007669"/>
    <property type="project" value="UniProtKB-ARBA"/>
</dbReference>
<dbReference type="GeneTree" id="ENSGT00940000165424"/>
<feature type="disulfide bond" evidence="9">
    <location>
        <begin position="85"/>
        <end position="97"/>
    </location>
</feature>
<dbReference type="PROSITE" id="PS50027">
    <property type="entry name" value="EGF_LAM_2"/>
    <property type="match status" value="4"/>
</dbReference>
<dbReference type="SMART" id="SM00180">
    <property type="entry name" value="EGF_Lam"/>
    <property type="match status" value="5"/>
</dbReference>
<feature type="disulfide bond" evidence="9">
    <location>
        <begin position="105"/>
        <end position="114"/>
    </location>
</feature>
<keyword evidence="11" id="KW-1133">Transmembrane helix</keyword>
<dbReference type="Proteomes" id="UP000694580">
    <property type="component" value="Unplaced"/>
</dbReference>
<keyword evidence="11" id="KW-0472">Membrane</keyword>
<dbReference type="SUPFAM" id="SSF57196">
    <property type="entry name" value="EGF/Laminin"/>
    <property type="match status" value="4"/>
</dbReference>
<keyword evidence="15" id="KW-1185">Reference proteome</keyword>
<keyword evidence="4" id="KW-0677">Repeat</keyword>
<dbReference type="PANTHER" id="PTHR10574:SF444">
    <property type="entry name" value="BASEMENT MEMBRANE-SPECIFIC HEPARAN SULFATE PROTEOGLYCAN CORE PROTEIN"/>
    <property type="match status" value="1"/>
</dbReference>
<dbReference type="InterPro" id="IPR050440">
    <property type="entry name" value="Laminin/Netrin_ECM"/>
</dbReference>
<dbReference type="InterPro" id="IPR056863">
    <property type="entry name" value="LMN_ATRN_NET-like_EGF"/>
</dbReference>
<dbReference type="PANTHER" id="PTHR10574">
    <property type="entry name" value="NETRIN/LAMININ-RELATED"/>
    <property type="match status" value="1"/>
</dbReference>
<dbReference type="InterPro" id="IPR000742">
    <property type="entry name" value="EGF"/>
</dbReference>
<feature type="region of interest" description="Disordered" evidence="10">
    <location>
        <begin position="293"/>
        <end position="325"/>
    </location>
</feature>
<keyword evidence="5" id="KW-0084">Basement membrane</keyword>
<dbReference type="Pfam" id="PF00053">
    <property type="entry name" value="EGF_laminin"/>
    <property type="match status" value="3"/>
</dbReference>
<dbReference type="FunFam" id="2.10.25.10:FF:000051">
    <property type="entry name" value="Laminin subunit alpha 4"/>
    <property type="match status" value="1"/>
</dbReference>
<feature type="disulfide bond" evidence="9">
    <location>
        <begin position="151"/>
        <end position="160"/>
    </location>
</feature>
<reference evidence="14" key="2">
    <citation type="submission" date="2025-09" db="UniProtKB">
        <authorList>
            <consortium name="Ensembl"/>
        </authorList>
    </citation>
    <scope>IDENTIFICATION</scope>
</reference>
<accession>A0AAY4BJI5</accession>
<evidence type="ECO:0000256" key="6">
    <source>
        <dbReference type="ARBA" id="ARBA00023157"/>
    </source>
</evidence>
<evidence type="ECO:0000256" key="2">
    <source>
        <dbReference type="ARBA" id="ARBA00022525"/>
    </source>
</evidence>
<keyword evidence="6 9" id="KW-1015">Disulfide bond</keyword>
<dbReference type="GO" id="GO:0016477">
    <property type="term" value="P:cell migration"/>
    <property type="evidence" value="ECO:0007669"/>
    <property type="project" value="TreeGrafter"/>
</dbReference>
<reference evidence="14" key="1">
    <citation type="submission" date="2025-08" db="UniProtKB">
        <authorList>
            <consortium name="Ensembl"/>
        </authorList>
    </citation>
    <scope>IDENTIFICATION</scope>
</reference>
<comment type="subcellular location">
    <subcellularLocation>
        <location evidence="1">Secreted</location>
        <location evidence="1">Extracellular space</location>
        <location evidence="1">Extracellular matrix</location>
        <location evidence="1">Basement membrane</location>
    </subcellularLocation>
</comment>
<evidence type="ECO:0000313" key="14">
    <source>
        <dbReference type="Ensembl" id="ENSDCDP00010020762.1"/>
    </source>
</evidence>
<feature type="domain" description="Laminin EGF-like" evidence="13">
    <location>
        <begin position="236"/>
        <end position="288"/>
    </location>
</feature>
<feature type="compositionally biased region" description="Polar residues" evidence="10">
    <location>
        <begin position="308"/>
        <end position="324"/>
    </location>
</feature>
<dbReference type="PRINTS" id="PR00011">
    <property type="entry name" value="EGFLAMININ"/>
</dbReference>
<dbReference type="GO" id="GO:0070831">
    <property type="term" value="P:basement membrane assembly"/>
    <property type="evidence" value="ECO:0007669"/>
    <property type="project" value="TreeGrafter"/>
</dbReference>
<dbReference type="GO" id="GO:0043256">
    <property type="term" value="C:laminin complex"/>
    <property type="evidence" value="ECO:0007669"/>
    <property type="project" value="TreeGrafter"/>
</dbReference>
<evidence type="ECO:0000256" key="9">
    <source>
        <dbReference type="PROSITE-ProRule" id="PRU00460"/>
    </source>
</evidence>
<dbReference type="Ensembl" id="ENSDCDT00010022370.1">
    <property type="protein sequence ID" value="ENSDCDP00010020762.1"/>
    <property type="gene ID" value="ENSDCDG00010009760.1"/>
</dbReference>
<keyword evidence="7" id="KW-0325">Glycoprotein</keyword>
<keyword evidence="5" id="KW-0272">Extracellular matrix</keyword>
<dbReference type="PROSITE" id="PS01248">
    <property type="entry name" value="EGF_LAM_1"/>
    <property type="match status" value="2"/>
</dbReference>
<keyword evidence="3 12" id="KW-0732">Signal</keyword>
<feature type="signal peptide" evidence="12">
    <location>
        <begin position="1"/>
        <end position="19"/>
    </location>
</feature>
<evidence type="ECO:0000256" key="8">
    <source>
        <dbReference type="ARBA" id="ARBA00023292"/>
    </source>
</evidence>
<evidence type="ECO:0000256" key="1">
    <source>
        <dbReference type="ARBA" id="ARBA00004302"/>
    </source>
</evidence>
<keyword evidence="2" id="KW-0964">Secreted</keyword>
<evidence type="ECO:0000256" key="4">
    <source>
        <dbReference type="ARBA" id="ARBA00022737"/>
    </source>
</evidence>
<feature type="domain" description="Laminin EGF-like" evidence="13">
    <location>
        <begin position="36"/>
        <end position="84"/>
    </location>
</feature>
<feature type="domain" description="Laminin EGF-like" evidence="13">
    <location>
        <begin position="85"/>
        <end position="131"/>
    </location>
</feature>
<evidence type="ECO:0000259" key="13">
    <source>
        <dbReference type="PROSITE" id="PS50027"/>
    </source>
</evidence>
<evidence type="ECO:0000256" key="5">
    <source>
        <dbReference type="ARBA" id="ARBA00022869"/>
    </source>
</evidence>
<feature type="disulfide bond" evidence="9">
    <location>
        <begin position="58"/>
        <end position="67"/>
    </location>
</feature>
<dbReference type="AlphaFoldDB" id="A0AAY4BJI5"/>
<evidence type="ECO:0000256" key="10">
    <source>
        <dbReference type="SAM" id="MobiDB-lite"/>
    </source>
</evidence>
<evidence type="ECO:0000256" key="11">
    <source>
        <dbReference type="SAM" id="Phobius"/>
    </source>
</evidence>
<feature type="disulfide bond" evidence="9">
    <location>
        <begin position="261"/>
        <end position="270"/>
    </location>
</feature>